<dbReference type="GO" id="GO:0051607">
    <property type="term" value="P:defense response to virus"/>
    <property type="evidence" value="ECO:0007669"/>
    <property type="project" value="UniProtKB-KW"/>
</dbReference>
<evidence type="ECO:0000256" key="4">
    <source>
        <dbReference type="ARBA" id="ARBA00023118"/>
    </source>
</evidence>
<proteinExistence type="inferred from homology"/>
<comment type="similarity">
    <text evidence="1">Belongs to the CRISPR-associated Csm4 family.</text>
</comment>
<dbReference type="NCBIfam" id="TIGR01903">
    <property type="entry name" value="cas5_csm4"/>
    <property type="match status" value="1"/>
</dbReference>
<feature type="non-terminal residue" evidence="5">
    <location>
        <position position="95"/>
    </location>
</feature>
<accession>A0A6V8P8H4</accession>
<comment type="caution">
    <text evidence="5">The sequence shown here is derived from an EMBL/GenBank/DDBJ whole genome shotgun (WGS) entry which is preliminary data.</text>
</comment>
<evidence type="ECO:0000313" key="5">
    <source>
        <dbReference type="EMBL" id="GFP27974.1"/>
    </source>
</evidence>
<evidence type="ECO:0000313" key="6">
    <source>
        <dbReference type="Proteomes" id="UP000591948"/>
    </source>
</evidence>
<evidence type="ECO:0000256" key="3">
    <source>
        <dbReference type="ARBA" id="ARBA00022884"/>
    </source>
</evidence>
<sequence length="95" mass="10844">MNNYTVYLKNPTPFLNELPKADTIFGALCWGLKTLYSETTLLEFINSYLNGDIPVLISSTFPFVEEDGCKHHFFPKPLLKPLNYNKEGVVSNKDK</sequence>
<dbReference type="GO" id="GO:0003723">
    <property type="term" value="F:RNA binding"/>
    <property type="evidence" value="ECO:0007669"/>
    <property type="project" value="UniProtKB-KW"/>
</dbReference>
<dbReference type="AlphaFoldDB" id="A0A6V8P8H4"/>
<gene>
    <name evidence="5" type="ORF">HKBW3S33_01391</name>
</gene>
<evidence type="ECO:0000256" key="1">
    <source>
        <dbReference type="ARBA" id="ARBA00005772"/>
    </source>
</evidence>
<protein>
    <recommendedName>
        <fullName evidence="2">CRISPR system Cms protein Csm4</fullName>
    </recommendedName>
</protein>
<dbReference type="RefSeq" id="WP_320411103.1">
    <property type="nucleotide sequence ID" value="NZ_BLRY01000093.1"/>
</dbReference>
<organism evidence="5 6">
    <name type="scientific">Candidatus Hakubella thermalkaliphila</name>
    <dbReference type="NCBI Taxonomy" id="2754717"/>
    <lineage>
        <taxon>Bacteria</taxon>
        <taxon>Bacillati</taxon>
        <taxon>Actinomycetota</taxon>
        <taxon>Actinomycetota incertae sedis</taxon>
        <taxon>Candidatus Hakubellales</taxon>
        <taxon>Candidatus Hakubellaceae</taxon>
        <taxon>Candidatus Hakubella</taxon>
    </lineage>
</organism>
<keyword evidence="6" id="KW-1185">Reference proteome</keyword>
<evidence type="ECO:0000256" key="2">
    <source>
        <dbReference type="ARBA" id="ARBA00016109"/>
    </source>
</evidence>
<keyword evidence="4" id="KW-0051">Antiviral defense</keyword>
<keyword evidence="3" id="KW-0694">RNA-binding</keyword>
<dbReference type="InterPro" id="IPR005510">
    <property type="entry name" value="Csm4"/>
</dbReference>
<dbReference type="EMBL" id="BLRY01000093">
    <property type="protein sequence ID" value="GFP27974.1"/>
    <property type="molecule type" value="Genomic_DNA"/>
</dbReference>
<name>A0A6V8P8H4_9ACTN</name>
<reference evidence="5 6" key="1">
    <citation type="journal article" date="2020" name="Front. Microbiol.">
        <title>Single-cell genomics of novel Actinobacteria with the Wood-Ljungdahl pathway discovered in a serpentinizing system.</title>
        <authorList>
            <person name="Merino N."/>
            <person name="Kawai M."/>
            <person name="Boyd E.S."/>
            <person name="Colman D.R."/>
            <person name="McGlynn S.E."/>
            <person name="Nealson K.H."/>
            <person name="Kurokawa K."/>
            <person name="Hongoh Y."/>
        </authorList>
    </citation>
    <scope>NUCLEOTIDE SEQUENCE [LARGE SCALE GENOMIC DNA]</scope>
    <source>
        <strain evidence="5 6">S33</strain>
    </source>
</reference>
<dbReference type="Proteomes" id="UP000591948">
    <property type="component" value="Unassembled WGS sequence"/>
</dbReference>